<protein>
    <submittedName>
        <fullName evidence="1">Uncharacterized protein</fullName>
    </submittedName>
</protein>
<gene>
    <name evidence="2" type="ORF">C7A10_16060</name>
    <name evidence="1" type="ORF">PFLmoz3_06353</name>
</gene>
<dbReference type="RefSeq" id="WP_060765513.1">
    <property type="nucleotide sequence ID" value="NZ_LCYA01000343.1"/>
</dbReference>
<dbReference type="PATRIC" id="fig|294.194.peg.7084"/>
<name>A0A120FVC9_PSEFL</name>
<proteinExistence type="predicted"/>
<reference evidence="1 3" key="1">
    <citation type="submission" date="2015-05" db="EMBL/GenBank/DDBJ databases">
        <title>A genomic and transcriptomic approach to investigate the blue pigment phenotype in Pseudomonas fluorescens.</title>
        <authorList>
            <person name="Andreani N.A."/>
            <person name="Cardazzo B."/>
        </authorList>
    </citation>
    <scope>NUCLEOTIDE SEQUENCE [LARGE SCALE GENOMIC DNA]</scope>
    <source>
        <strain evidence="1 3">Ps_22</strain>
    </source>
</reference>
<evidence type="ECO:0000313" key="4">
    <source>
        <dbReference type="Proteomes" id="UP000239731"/>
    </source>
</evidence>
<dbReference type="AlphaFoldDB" id="A0A120FVC9"/>
<reference evidence="2 4" key="2">
    <citation type="submission" date="2018-03" db="EMBL/GenBank/DDBJ databases">
        <title>Blue discolouration in mozzarella cheese caused by Pseudomonas fluorescens.</title>
        <authorList>
            <person name="Chiesa F."/>
            <person name="Dalmasso A."/>
            <person name="Lomonaco S."/>
        </authorList>
    </citation>
    <scope>NUCLEOTIDE SEQUENCE [LARGE SCALE GENOMIC DNA]</scope>
    <source>
        <strain evidence="2 4">11293</strain>
    </source>
</reference>
<accession>A0A120FVC9</accession>
<dbReference type="EMBL" id="PVUH01000009">
    <property type="protein sequence ID" value="PRW92359.1"/>
    <property type="molecule type" value="Genomic_DNA"/>
</dbReference>
<sequence>MLKKITWQEGKILSLKLKDDLYTLVQMRENYYLQFFDLTNTQDTWTGVNLQKVDPLFFIFASTKALKGLAISEPSSDKVRIDMRPPEKKMLRAIIGGNYGADLIELTDSFETLDAITLKSNLTLTDDLDTIYKYELSGMIGDPEKLQNRLINYFENGVSWDKSKEFLFKGISAPHAKKLSTTK</sequence>
<evidence type="ECO:0000313" key="1">
    <source>
        <dbReference type="EMBL" id="KWV68201.1"/>
    </source>
</evidence>
<dbReference type="EMBL" id="LCYA01000343">
    <property type="protein sequence ID" value="KWV68201.1"/>
    <property type="molecule type" value="Genomic_DNA"/>
</dbReference>
<dbReference type="Proteomes" id="UP000239731">
    <property type="component" value="Unassembled WGS sequence"/>
</dbReference>
<evidence type="ECO:0000313" key="3">
    <source>
        <dbReference type="Proteomes" id="UP000061348"/>
    </source>
</evidence>
<organism evidence="1 3">
    <name type="scientific">Pseudomonas fluorescens</name>
    <dbReference type="NCBI Taxonomy" id="294"/>
    <lineage>
        <taxon>Bacteria</taxon>
        <taxon>Pseudomonadati</taxon>
        <taxon>Pseudomonadota</taxon>
        <taxon>Gammaproteobacteria</taxon>
        <taxon>Pseudomonadales</taxon>
        <taxon>Pseudomonadaceae</taxon>
        <taxon>Pseudomonas</taxon>
    </lineage>
</organism>
<comment type="caution">
    <text evidence="1">The sequence shown here is derived from an EMBL/GenBank/DDBJ whole genome shotgun (WGS) entry which is preliminary data.</text>
</comment>
<evidence type="ECO:0000313" key="2">
    <source>
        <dbReference type="EMBL" id="PRW92359.1"/>
    </source>
</evidence>
<dbReference type="Proteomes" id="UP000061348">
    <property type="component" value="Unassembled WGS sequence"/>
</dbReference>